<sequence length="191" mass="21102">MLLVQSLSQNIPIAVLEAVTFMSLAAGLGWLLGRRALHGKIDAMQMQIATKRVELEHCRESKTNPPKPKPPVPVVVEELPLMEIPMDITPAEGIPGITTGTAAPILYEEPDDLKVIEGIGPKIEQLLNNEGISSFTQLAATSPERIKEILNAAGSRFQMHDPTTWPDQAKLATQGRWVELKEWQDELRKGR</sequence>
<dbReference type="EMBL" id="PTRA01000001">
    <property type="protein sequence ID" value="PQA59484.1"/>
    <property type="molecule type" value="Genomic_DNA"/>
</dbReference>
<comment type="caution">
    <text evidence="2">The sequence shown here is derived from an EMBL/GenBank/DDBJ whole genome shotgun (WGS) entry which is preliminary data.</text>
</comment>
<dbReference type="OrthoDB" id="1493222at2"/>
<evidence type="ECO:0000313" key="3">
    <source>
        <dbReference type="Proteomes" id="UP000239590"/>
    </source>
</evidence>
<organism evidence="2 3">
    <name type="scientific">Siphonobacter curvatus</name>
    <dbReference type="NCBI Taxonomy" id="2094562"/>
    <lineage>
        <taxon>Bacteria</taxon>
        <taxon>Pseudomonadati</taxon>
        <taxon>Bacteroidota</taxon>
        <taxon>Cytophagia</taxon>
        <taxon>Cytophagales</taxon>
        <taxon>Cytophagaceae</taxon>
        <taxon>Siphonobacter</taxon>
    </lineage>
</organism>
<feature type="transmembrane region" description="Helical" evidence="1">
    <location>
        <begin position="12"/>
        <end position="32"/>
    </location>
</feature>
<keyword evidence="1" id="KW-0812">Transmembrane</keyword>
<name>A0A2S7IP25_9BACT</name>
<keyword evidence="3" id="KW-1185">Reference proteome</keyword>
<keyword evidence="1" id="KW-0472">Membrane</keyword>
<dbReference type="AlphaFoldDB" id="A0A2S7IP25"/>
<gene>
    <name evidence="2" type="ORF">C5O19_07510</name>
</gene>
<keyword evidence="1" id="KW-1133">Transmembrane helix</keyword>
<reference evidence="3" key="1">
    <citation type="submission" date="2018-02" db="EMBL/GenBank/DDBJ databases">
        <title>Genome sequencing of Solimonas sp. HR-BB.</title>
        <authorList>
            <person name="Lee Y."/>
            <person name="Jeon C.O."/>
        </authorList>
    </citation>
    <scope>NUCLEOTIDE SEQUENCE [LARGE SCALE GENOMIC DNA]</scope>
    <source>
        <strain evidence="3">HR-U</strain>
    </source>
</reference>
<dbReference type="Gene3D" id="1.10.150.20">
    <property type="entry name" value="5' to 3' exonuclease, C-terminal subdomain"/>
    <property type="match status" value="1"/>
</dbReference>
<dbReference type="RefSeq" id="WP_104711008.1">
    <property type="nucleotide sequence ID" value="NZ_PTRA01000001.1"/>
</dbReference>
<evidence type="ECO:0000313" key="2">
    <source>
        <dbReference type="EMBL" id="PQA59484.1"/>
    </source>
</evidence>
<dbReference type="Proteomes" id="UP000239590">
    <property type="component" value="Unassembled WGS sequence"/>
</dbReference>
<evidence type="ECO:0000256" key="1">
    <source>
        <dbReference type="SAM" id="Phobius"/>
    </source>
</evidence>
<accession>A0A2S7IP25</accession>
<proteinExistence type="predicted"/>
<evidence type="ECO:0008006" key="4">
    <source>
        <dbReference type="Google" id="ProtNLM"/>
    </source>
</evidence>
<protein>
    <recommendedName>
        <fullName evidence="4">DUF4332 domain-containing protein</fullName>
    </recommendedName>
</protein>